<feature type="region of interest" description="Disordered" evidence="1">
    <location>
        <begin position="1"/>
        <end position="24"/>
    </location>
</feature>
<sequence>MALTENEEKGGNTASEFEEAVKTPKRPKKWLEIDSDAFEHHCQGVRGLVFDYIWEKGNTETRLKDHERVALKEILEFTFTKQKEVYKK</sequence>
<dbReference type="KEGG" id="vg:55605606"/>
<feature type="compositionally biased region" description="Basic and acidic residues" evidence="1">
    <location>
        <begin position="1"/>
        <end position="10"/>
    </location>
</feature>
<dbReference type="GeneID" id="55605606"/>
<name>A0A343LEG1_9CAUD</name>
<keyword evidence="3" id="KW-1185">Reference proteome</keyword>
<accession>A0A343LEG1</accession>
<proteinExistence type="predicted"/>
<dbReference type="RefSeq" id="YP_009835533.1">
    <property type="nucleotide sequence ID" value="NC_048679.1"/>
</dbReference>
<reference evidence="2 3" key="1">
    <citation type="journal article" date="2018" name="Sci. Rep.">
        <title>Characterization of LE3 and LE4, the only lytic phages known to infect the spirochete Leptospira.</title>
        <authorList>
            <person name="Schiettekatte O."/>
            <person name="Vincent A.T."/>
            <person name="Malosse C."/>
            <person name="Lechat P."/>
            <person name="Chamot-Rooke J."/>
            <person name="Veyrier F.J."/>
            <person name="Picardeau M."/>
            <person name="Bourhy P."/>
        </authorList>
    </citation>
    <scope>NUCLEOTIDE SEQUENCE [LARGE SCALE GENOMIC DNA]</scope>
</reference>
<dbReference type="EMBL" id="MF974397">
    <property type="protein sequence ID" value="ATN95071.1"/>
    <property type="molecule type" value="Genomic_DNA"/>
</dbReference>
<dbReference type="Proteomes" id="UP000259796">
    <property type="component" value="Segment"/>
</dbReference>
<protein>
    <submittedName>
        <fullName evidence="2">Uncharacterized protein</fullName>
    </submittedName>
</protein>
<evidence type="ECO:0000313" key="2">
    <source>
        <dbReference type="EMBL" id="ATN95071.1"/>
    </source>
</evidence>
<organism evidence="2 3">
    <name type="scientific">Leptospira phage LE4</name>
    <dbReference type="NCBI Taxonomy" id="2041383"/>
    <lineage>
        <taxon>Viruses</taxon>
        <taxon>Duplodnaviria</taxon>
        <taxon>Heunggongvirae</taxon>
        <taxon>Uroviricota</taxon>
        <taxon>Caudoviricetes</taxon>
        <taxon>Nylescharonvirus</taxon>
        <taxon>Nylescharonvirus LE4</taxon>
    </lineage>
</organism>
<evidence type="ECO:0000256" key="1">
    <source>
        <dbReference type="SAM" id="MobiDB-lite"/>
    </source>
</evidence>
<evidence type="ECO:0000313" key="3">
    <source>
        <dbReference type="Proteomes" id="UP000259796"/>
    </source>
</evidence>